<feature type="domain" description="ABC3 transporter permease C-terminal" evidence="8">
    <location>
        <begin position="747"/>
        <end position="860"/>
    </location>
</feature>
<proteinExistence type="inferred from homology"/>
<evidence type="ECO:0000259" key="8">
    <source>
        <dbReference type="Pfam" id="PF02687"/>
    </source>
</evidence>
<dbReference type="GO" id="GO:0022857">
    <property type="term" value="F:transmembrane transporter activity"/>
    <property type="evidence" value="ECO:0007669"/>
    <property type="project" value="TreeGrafter"/>
</dbReference>
<gene>
    <name evidence="10" type="ORF">HRJ53_27190</name>
</gene>
<feature type="transmembrane region" description="Helical" evidence="7">
    <location>
        <begin position="327"/>
        <end position="350"/>
    </location>
</feature>
<evidence type="ECO:0000313" key="10">
    <source>
        <dbReference type="EMBL" id="MBA0088691.1"/>
    </source>
</evidence>
<dbReference type="InterPro" id="IPR047928">
    <property type="entry name" value="Perm_prefix_1"/>
</dbReference>
<evidence type="ECO:0000256" key="1">
    <source>
        <dbReference type="ARBA" id="ARBA00004651"/>
    </source>
</evidence>
<accession>A0A7V8NWD9</accession>
<dbReference type="AlphaFoldDB" id="A0A7V8NWD9"/>
<feature type="domain" description="ABC3 transporter permease C-terminal" evidence="8">
    <location>
        <begin position="333"/>
        <end position="451"/>
    </location>
</feature>
<feature type="transmembrane region" description="Helical" evidence="7">
    <location>
        <begin position="73"/>
        <end position="95"/>
    </location>
</feature>
<dbReference type="InterPro" id="IPR017800">
    <property type="entry name" value="ADOP"/>
</dbReference>
<evidence type="ECO:0000256" key="2">
    <source>
        <dbReference type="ARBA" id="ARBA00022475"/>
    </source>
</evidence>
<dbReference type="Pfam" id="PF02687">
    <property type="entry name" value="FtsX"/>
    <property type="match status" value="2"/>
</dbReference>
<reference evidence="10" key="1">
    <citation type="submission" date="2020-06" db="EMBL/GenBank/DDBJ databases">
        <title>Legume-microbial interactions unlock mineral nutrients during tropical forest succession.</title>
        <authorList>
            <person name="Epihov D.Z."/>
        </authorList>
    </citation>
    <scope>NUCLEOTIDE SEQUENCE [LARGE SCALE GENOMIC DNA]</scope>
    <source>
        <strain evidence="10">Pan2503</strain>
    </source>
</reference>
<dbReference type="InterPro" id="IPR025857">
    <property type="entry name" value="MacB_PCD"/>
</dbReference>
<feature type="transmembrane region" description="Helical" evidence="7">
    <location>
        <begin position="830"/>
        <end position="850"/>
    </location>
</feature>
<comment type="similarity">
    <text evidence="6">Belongs to the ABC-4 integral membrane protein family.</text>
</comment>
<evidence type="ECO:0000256" key="3">
    <source>
        <dbReference type="ARBA" id="ARBA00022692"/>
    </source>
</evidence>
<evidence type="ECO:0000313" key="11">
    <source>
        <dbReference type="Proteomes" id="UP000567293"/>
    </source>
</evidence>
<dbReference type="EMBL" id="JACDQQ010002634">
    <property type="protein sequence ID" value="MBA0088691.1"/>
    <property type="molecule type" value="Genomic_DNA"/>
</dbReference>
<keyword evidence="3 7" id="KW-0812">Transmembrane</keyword>
<evidence type="ECO:0000256" key="5">
    <source>
        <dbReference type="ARBA" id="ARBA00023136"/>
    </source>
</evidence>
<dbReference type="GO" id="GO:0005886">
    <property type="term" value="C:plasma membrane"/>
    <property type="evidence" value="ECO:0007669"/>
    <property type="project" value="UniProtKB-SubCell"/>
</dbReference>
<keyword evidence="5 7" id="KW-0472">Membrane</keyword>
<dbReference type="NCBIfam" id="NF038403">
    <property type="entry name" value="perm_prefix_1"/>
    <property type="match status" value="1"/>
</dbReference>
<dbReference type="PANTHER" id="PTHR30572:SF4">
    <property type="entry name" value="ABC TRANSPORTER PERMEASE YTRF"/>
    <property type="match status" value="1"/>
</dbReference>
<name>A0A7V8NWD9_9BACT</name>
<feature type="transmembrane region" description="Helical" evidence="7">
    <location>
        <begin position="475"/>
        <end position="498"/>
    </location>
</feature>
<feature type="domain" description="MacB-like periplasmic core" evidence="9">
    <location>
        <begin position="481"/>
        <end position="700"/>
    </location>
</feature>
<keyword evidence="2" id="KW-1003">Cell membrane</keyword>
<keyword evidence="11" id="KW-1185">Reference proteome</keyword>
<dbReference type="Proteomes" id="UP000567293">
    <property type="component" value="Unassembled WGS sequence"/>
</dbReference>
<dbReference type="PANTHER" id="PTHR30572">
    <property type="entry name" value="MEMBRANE COMPONENT OF TRANSPORTER-RELATED"/>
    <property type="match status" value="1"/>
</dbReference>
<dbReference type="InterPro" id="IPR003838">
    <property type="entry name" value="ABC3_permease_C"/>
</dbReference>
<feature type="transmembrane region" description="Helical" evidence="7">
    <location>
        <begin position="381"/>
        <end position="403"/>
    </location>
</feature>
<feature type="non-terminal residue" evidence="10">
    <location>
        <position position="864"/>
    </location>
</feature>
<comment type="subcellular location">
    <subcellularLocation>
        <location evidence="1">Cell membrane</location>
        <topology evidence="1">Multi-pass membrane protein</topology>
    </subcellularLocation>
</comment>
<comment type="caution">
    <text evidence="10">The sequence shown here is derived from an EMBL/GenBank/DDBJ whole genome shotgun (WGS) entry which is preliminary data.</text>
</comment>
<keyword evidence="4 7" id="KW-1133">Transmembrane helix</keyword>
<evidence type="ECO:0000256" key="6">
    <source>
        <dbReference type="ARBA" id="ARBA00038076"/>
    </source>
</evidence>
<feature type="transmembrane region" description="Helical" evidence="7">
    <location>
        <begin position="423"/>
        <end position="445"/>
    </location>
</feature>
<evidence type="ECO:0000256" key="7">
    <source>
        <dbReference type="SAM" id="Phobius"/>
    </source>
</evidence>
<feature type="domain" description="MacB-like periplasmic core" evidence="9">
    <location>
        <begin position="74"/>
        <end position="289"/>
    </location>
</feature>
<protein>
    <submittedName>
        <fullName evidence="10">ABC transporter permease</fullName>
    </submittedName>
</protein>
<dbReference type="InterPro" id="IPR050250">
    <property type="entry name" value="Macrolide_Exporter_MacB"/>
</dbReference>
<evidence type="ECO:0000256" key="4">
    <source>
        <dbReference type="ARBA" id="ARBA00022989"/>
    </source>
</evidence>
<feature type="transmembrane region" description="Helical" evidence="7">
    <location>
        <begin position="799"/>
        <end position="818"/>
    </location>
</feature>
<dbReference type="NCBIfam" id="TIGR03434">
    <property type="entry name" value="ADOP"/>
    <property type="match status" value="1"/>
</dbReference>
<dbReference type="Pfam" id="PF12704">
    <property type="entry name" value="MacB_PCD"/>
    <property type="match status" value="2"/>
</dbReference>
<feature type="transmembrane region" description="Helical" evidence="7">
    <location>
        <begin position="740"/>
        <end position="763"/>
    </location>
</feature>
<sequence>MDAEVRAHELLLADEKIRAGMNPQEARRQARLELGGVEQVKEQVREIRAGHVLETLFQDVRFGLRMLRKSPGFTAVAVLTFALGIGANAAIFSFVNAIVLRPLPFGAPSRLVTVLDTKPSNEVDWLFVSPNRFEEFVRRSRAFDQIAGAENCYFRLESGDTPILVQGGCASASFFPMLGLKPFLGRLFTPEEDRLGGNPVAVLSYSCWKQYFGGDPGAIGKTIHRTANDAEFTIVGVLPADFKFATEQFALWAPLGTDPNYRDRDDHNLLVFARLKDGVTLPQAQSEMDGVAQQLAREYPATSTGWGITVRPLQRFYSGVRNVRQTLLVLLAAVGFLLVIACANVANLLLARANARRKEIAVRLAVGATRRRLIRQLVTESVLLGVMGGATGFVLARLTFKSIMALAPYIPSFRPNAIQMDNAVLAFAMAVSIVASVAFGLAPALRVSRQDLNDSLREAGRGAHGAVRDRLTRRLLVASEIALAVVLLVGAGLLLASYRNLQTDRLGFNSDHVLVSSFCCLDETHYQTQSDFSAYYTKLFERLRELPGVVSVSGVNDLPLRQFRGAGSPFEIQGRTAPSAGSEPAADFFFIEPRYFETLQIPLLRGRPFAEQDDLNSTPVAIINATLAQRFWPDQDPIGHRLRPVQPLAGDPGSRWYRIIGVAADAKQRGLGTEPRPTIYRSYYQSMARYTFLVVRTRPDPLSMARAVQNVIASVDPRLPLGSVQTLSQQLAQSVSTQRFSMTLLGLFAGLALTLAGIGVYGVTAYMTGQRTHEVGVRMALGAQPIDIARLVIGEGLRLGLVGVAAGVVSALLLTRVIRNLLYGVTSSDPITFVVVSGVMVGITLGACYLPARRAARVDPIVTL</sequence>
<evidence type="ECO:0000259" key="9">
    <source>
        <dbReference type="Pfam" id="PF12704"/>
    </source>
</evidence>
<organism evidence="10 11">
    <name type="scientific">Candidatus Acidiferrum panamense</name>
    <dbReference type="NCBI Taxonomy" id="2741543"/>
    <lineage>
        <taxon>Bacteria</taxon>
        <taxon>Pseudomonadati</taxon>
        <taxon>Acidobacteriota</taxon>
        <taxon>Terriglobia</taxon>
        <taxon>Candidatus Acidiferrales</taxon>
        <taxon>Candidatus Acidiferrum</taxon>
    </lineage>
</organism>